<dbReference type="InterPro" id="IPR040154">
    <property type="entry name" value="Biotinidase/VNN"/>
</dbReference>
<evidence type="ECO:0000313" key="4">
    <source>
        <dbReference type="Proteomes" id="UP000887116"/>
    </source>
</evidence>
<dbReference type="InterPro" id="IPR036526">
    <property type="entry name" value="C-N_Hydrolase_sf"/>
</dbReference>
<comment type="caution">
    <text evidence="3">The sequence shown here is derived from an EMBL/GenBank/DDBJ whole genome shotgun (WGS) entry which is preliminary data.</text>
</comment>
<reference evidence="3" key="1">
    <citation type="submission" date="2020-07" db="EMBL/GenBank/DDBJ databases">
        <title>Multicomponent nature underlies the extraordinary mechanical properties of spider dragline silk.</title>
        <authorList>
            <person name="Kono N."/>
            <person name="Nakamura H."/>
            <person name="Mori M."/>
            <person name="Yoshida Y."/>
            <person name="Ohtoshi R."/>
            <person name="Malay A.D."/>
            <person name="Moran D.A.P."/>
            <person name="Tomita M."/>
            <person name="Numata K."/>
            <person name="Arakawa K."/>
        </authorList>
    </citation>
    <scope>NUCLEOTIDE SEQUENCE</scope>
</reference>
<evidence type="ECO:0000259" key="2">
    <source>
        <dbReference type="Pfam" id="PF19018"/>
    </source>
</evidence>
<dbReference type="EMBL" id="BMAO01029881">
    <property type="protein sequence ID" value="GFQ64220.1"/>
    <property type="molecule type" value="Genomic_DNA"/>
</dbReference>
<dbReference type="InterPro" id="IPR043957">
    <property type="entry name" value="Vanin_C"/>
</dbReference>
<dbReference type="Proteomes" id="UP000887116">
    <property type="component" value="Unassembled WGS sequence"/>
</dbReference>
<sequence length="278" mass="31462">MWENTAPLMHSVQYFQGWAMGNNVSLIAADIQLAGQLSLGSGIFHGKEGVLVYTYDPDGISKLLVARVPKRGHELTAPLASITAITDNGTYAWTDDGKDVPFITSHSLHFHLNDDLHTDRYREFDLVNYTLVQLTKPKDHLTACNNRLCCTLEYSIANLTETFFFGVLNGTQTIVPPLYWCEEDCMLVRCEPRNGKPCSDFPMQSDNLHANFSTDFIYPSVVSNRMRLIPRKEYDYAVERQPGGYMSYIDFNSQKGENLVAVVLQGQCYDRDPLTSFF</sequence>
<proteinExistence type="predicted"/>
<dbReference type="Pfam" id="PF19018">
    <property type="entry name" value="Vanin_C"/>
    <property type="match status" value="1"/>
</dbReference>
<dbReference type="PANTHER" id="PTHR10609">
    <property type="entry name" value="BIOTINIDASE-RELATED"/>
    <property type="match status" value="1"/>
</dbReference>
<keyword evidence="1" id="KW-0378">Hydrolase</keyword>
<protein>
    <submittedName>
        <fullName evidence="3">Pantetheinase</fullName>
    </submittedName>
</protein>
<organism evidence="3 4">
    <name type="scientific">Trichonephila clavata</name>
    <name type="common">Joro spider</name>
    <name type="synonym">Nephila clavata</name>
    <dbReference type="NCBI Taxonomy" id="2740835"/>
    <lineage>
        <taxon>Eukaryota</taxon>
        <taxon>Metazoa</taxon>
        <taxon>Ecdysozoa</taxon>
        <taxon>Arthropoda</taxon>
        <taxon>Chelicerata</taxon>
        <taxon>Arachnida</taxon>
        <taxon>Araneae</taxon>
        <taxon>Araneomorphae</taxon>
        <taxon>Entelegynae</taxon>
        <taxon>Araneoidea</taxon>
        <taxon>Nephilidae</taxon>
        <taxon>Trichonephila</taxon>
    </lineage>
</organism>
<name>A0A8X6K522_TRICU</name>
<dbReference type="AlphaFoldDB" id="A0A8X6K522"/>
<accession>A0A8X6K522</accession>
<evidence type="ECO:0000313" key="3">
    <source>
        <dbReference type="EMBL" id="GFQ64220.1"/>
    </source>
</evidence>
<dbReference type="OrthoDB" id="6419659at2759"/>
<evidence type="ECO:0000256" key="1">
    <source>
        <dbReference type="ARBA" id="ARBA00022801"/>
    </source>
</evidence>
<feature type="domain" description="Vanin C-terminal" evidence="2">
    <location>
        <begin position="123"/>
        <end position="272"/>
    </location>
</feature>
<keyword evidence="4" id="KW-1185">Reference proteome</keyword>
<dbReference type="GO" id="GO:0016787">
    <property type="term" value="F:hydrolase activity"/>
    <property type="evidence" value="ECO:0007669"/>
    <property type="project" value="UniProtKB-KW"/>
</dbReference>
<dbReference type="PANTHER" id="PTHR10609:SF27">
    <property type="entry name" value="CN HYDROLASE DOMAIN-CONTAINING PROTEIN-RELATED"/>
    <property type="match status" value="1"/>
</dbReference>
<gene>
    <name evidence="3" type="primary">Vnn1_8</name>
    <name evidence="3" type="ORF">TNCT_22491</name>
</gene>
<dbReference type="Gene3D" id="3.60.110.10">
    <property type="entry name" value="Carbon-nitrogen hydrolase"/>
    <property type="match status" value="1"/>
</dbReference>